<dbReference type="GO" id="GO:0008720">
    <property type="term" value="F:D-lactate dehydrogenase (NAD+) activity"/>
    <property type="evidence" value="ECO:0007669"/>
    <property type="project" value="TreeGrafter"/>
</dbReference>
<dbReference type="Proteomes" id="UP000516380">
    <property type="component" value="Chromosome"/>
</dbReference>
<proteinExistence type="predicted"/>
<evidence type="ECO:0008006" key="4">
    <source>
        <dbReference type="Google" id="ProtNLM"/>
    </source>
</evidence>
<evidence type="ECO:0000313" key="2">
    <source>
        <dbReference type="EMBL" id="BCI87270.1"/>
    </source>
</evidence>
<sequence>MTDDVLARLISFGNVLVTSHQAFLTWEALGNIADITFDNIAEFVAGRRGLN</sequence>
<dbReference type="Gene3D" id="3.40.50.720">
    <property type="entry name" value="NAD(P)-binding Rossmann-like Domain"/>
    <property type="match status" value="2"/>
</dbReference>
<accession>A0A7G1I8F1</accession>
<keyword evidence="1" id="KW-0520">NAD</keyword>
<dbReference type="AlphaFoldDB" id="A0A7G1I8F1"/>
<protein>
    <recommendedName>
        <fullName evidence="4">D-lactate dehydrogenase</fullName>
    </recommendedName>
</protein>
<gene>
    <name evidence="2" type="ORF">NIIDMKKI_24760</name>
</gene>
<keyword evidence="3" id="KW-1185">Reference proteome</keyword>
<evidence type="ECO:0000256" key="1">
    <source>
        <dbReference type="ARBA" id="ARBA00023027"/>
    </source>
</evidence>
<dbReference type="PANTHER" id="PTHR43026:SF1">
    <property type="entry name" value="2-HYDROXYACID DEHYDROGENASE HOMOLOG 1-RELATED"/>
    <property type="match status" value="1"/>
</dbReference>
<reference evidence="2 3" key="1">
    <citation type="submission" date="2020-07" db="EMBL/GenBank/DDBJ databases">
        <title>Mycobacterium kansasii (former subtype) with zoonotic potential isolated from diseased indoor pet cat, Japan.</title>
        <authorList>
            <person name="Fukano H."/>
            <person name="Terazono T."/>
            <person name="Hoshino Y."/>
        </authorList>
    </citation>
    <scope>NUCLEOTIDE SEQUENCE [LARGE SCALE GENOMIC DNA]</scope>
    <source>
        <strain evidence="2 3">Kuro-I</strain>
    </source>
</reference>
<organism evidence="2 3">
    <name type="scientific">Mycobacterium kansasii</name>
    <dbReference type="NCBI Taxonomy" id="1768"/>
    <lineage>
        <taxon>Bacteria</taxon>
        <taxon>Bacillati</taxon>
        <taxon>Actinomycetota</taxon>
        <taxon>Actinomycetes</taxon>
        <taxon>Mycobacteriales</taxon>
        <taxon>Mycobacteriaceae</taxon>
        <taxon>Mycobacterium</taxon>
    </lineage>
</organism>
<evidence type="ECO:0000313" key="3">
    <source>
        <dbReference type="Proteomes" id="UP000516380"/>
    </source>
</evidence>
<dbReference type="PANTHER" id="PTHR43026">
    <property type="entry name" value="2-HYDROXYACID DEHYDROGENASE HOMOLOG 1-RELATED"/>
    <property type="match status" value="1"/>
</dbReference>
<dbReference type="EMBL" id="AP023343">
    <property type="protein sequence ID" value="BCI87270.1"/>
    <property type="molecule type" value="Genomic_DNA"/>
</dbReference>
<dbReference type="InterPro" id="IPR058205">
    <property type="entry name" value="D-LDH-like"/>
</dbReference>
<name>A0A7G1I8F1_MYCKA</name>